<feature type="non-terminal residue" evidence="1">
    <location>
        <position position="1"/>
    </location>
</feature>
<keyword evidence="2" id="KW-1185">Reference proteome</keyword>
<reference evidence="1 2" key="1">
    <citation type="journal article" date="2019" name="Sci. Rep.">
        <title>A high-quality genome of Eragrostis curvula grass provides insights into Poaceae evolution and supports new strategies to enhance forage quality.</title>
        <authorList>
            <person name="Carballo J."/>
            <person name="Santos B.A.C.M."/>
            <person name="Zappacosta D."/>
            <person name="Garbus I."/>
            <person name="Selva J.P."/>
            <person name="Gallo C.A."/>
            <person name="Diaz A."/>
            <person name="Albertini E."/>
            <person name="Caccamo M."/>
            <person name="Echenique V."/>
        </authorList>
    </citation>
    <scope>NUCLEOTIDE SEQUENCE [LARGE SCALE GENOMIC DNA]</scope>
    <source>
        <strain evidence="2">cv. Victoria</strain>
        <tissue evidence="1">Leaf</tissue>
    </source>
</reference>
<dbReference type="AlphaFoldDB" id="A0A5J9U1D5"/>
<dbReference type="EMBL" id="RWGY01000029">
    <property type="protein sequence ID" value="TVU17529.1"/>
    <property type="molecule type" value="Genomic_DNA"/>
</dbReference>
<organism evidence="1 2">
    <name type="scientific">Eragrostis curvula</name>
    <name type="common">weeping love grass</name>
    <dbReference type="NCBI Taxonomy" id="38414"/>
    <lineage>
        <taxon>Eukaryota</taxon>
        <taxon>Viridiplantae</taxon>
        <taxon>Streptophyta</taxon>
        <taxon>Embryophyta</taxon>
        <taxon>Tracheophyta</taxon>
        <taxon>Spermatophyta</taxon>
        <taxon>Magnoliopsida</taxon>
        <taxon>Liliopsida</taxon>
        <taxon>Poales</taxon>
        <taxon>Poaceae</taxon>
        <taxon>PACMAD clade</taxon>
        <taxon>Chloridoideae</taxon>
        <taxon>Eragrostideae</taxon>
        <taxon>Eragrostidinae</taxon>
        <taxon>Eragrostis</taxon>
    </lineage>
</organism>
<proteinExistence type="predicted"/>
<dbReference type="Proteomes" id="UP000324897">
    <property type="component" value="Chromosome 7"/>
</dbReference>
<gene>
    <name evidence="1" type="ORF">EJB05_33571</name>
</gene>
<evidence type="ECO:0000313" key="1">
    <source>
        <dbReference type="EMBL" id="TVU17529.1"/>
    </source>
</evidence>
<evidence type="ECO:0000313" key="2">
    <source>
        <dbReference type="Proteomes" id="UP000324897"/>
    </source>
</evidence>
<name>A0A5J9U1D5_9POAL</name>
<accession>A0A5J9U1D5</accession>
<sequence>MAVVEHRIASSSTSLFSSAFLCPSAADLGHRTTARDRPVAAPSALRWLERRPRKPCLPRVHFQGRPSHSLLLSPLVFSVPGGGSRPQRGPCPVRRARGSLADLIGAWSSSRPSLLPLVRIPSRHPPVRLDSSLDVGSELAIDIVMQDGTDAVHVATSNGNGGQARDVRLSML</sequence>
<dbReference type="Gramene" id="TVU17529">
    <property type="protein sequence ID" value="TVU17529"/>
    <property type="gene ID" value="EJB05_33571"/>
</dbReference>
<comment type="caution">
    <text evidence="1">The sequence shown here is derived from an EMBL/GenBank/DDBJ whole genome shotgun (WGS) entry which is preliminary data.</text>
</comment>
<protein>
    <submittedName>
        <fullName evidence="1">Uncharacterized protein</fullName>
    </submittedName>
</protein>